<evidence type="ECO:0000256" key="1">
    <source>
        <dbReference type="ARBA" id="ARBA00001936"/>
    </source>
</evidence>
<dbReference type="Pfam" id="PF00293">
    <property type="entry name" value="NUDIX"/>
    <property type="match status" value="1"/>
</dbReference>
<reference evidence="6 7" key="1">
    <citation type="submission" date="2022-04" db="EMBL/GenBank/DDBJ databases">
        <authorList>
            <person name="Grouzdev D.S."/>
            <person name="Pantiukh K.S."/>
            <person name="Krutkina M.S."/>
        </authorList>
    </citation>
    <scope>NUCLEOTIDE SEQUENCE [LARGE SCALE GENOMIC DNA]</scope>
    <source>
        <strain evidence="6 7">6x-1</strain>
    </source>
</reference>
<dbReference type="PROSITE" id="PS00893">
    <property type="entry name" value="NUDIX_BOX"/>
    <property type="match status" value="1"/>
</dbReference>
<dbReference type="HAMAP" id="MF_00298">
    <property type="entry name" value="Nudix_RppH"/>
    <property type="match status" value="1"/>
</dbReference>
<dbReference type="PANTHER" id="PTHR11839">
    <property type="entry name" value="UDP/ADP-SUGAR PYROPHOSPHATASE"/>
    <property type="match status" value="1"/>
</dbReference>
<dbReference type="PROSITE" id="PS51462">
    <property type="entry name" value="NUDIX"/>
    <property type="match status" value="1"/>
</dbReference>
<comment type="cofactor">
    <cofactor evidence="2">
        <name>Mg(2+)</name>
        <dbReference type="ChEBI" id="CHEBI:18420"/>
    </cofactor>
</comment>
<dbReference type="InterPro" id="IPR020476">
    <property type="entry name" value="Nudix_hydrolase"/>
</dbReference>
<dbReference type="Proteomes" id="UP001203284">
    <property type="component" value="Unassembled WGS sequence"/>
</dbReference>
<comment type="caution">
    <text evidence="6">The sequence shown here is derived from an EMBL/GenBank/DDBJ whole genome shotgun (WGS) entry which is preliminary data.</text>
</comment>
<dbReference type="SUPFAM" id="SSF55811">
    <property type="entry name" value="Nudix"/>
    <property type="match status" value="1"/>
</dbReference>
<dbReference type="InterPro" id="IPR020084">
    <property type="entry name" value="NUDIX_hydrolase_CS"/>
</dbReference>
<comment type="cofactor">
    <cofactor evidence="1">
        <name>Mn(2+)</name>
        <dbReference type="ChEBI" id="CHEBI:29035"/>
    </cofactor>
</comment>
<keyword evidence="3 4" id="KW-0378">Hydrolase</keyword>
<evidence type="ECO:0000313" key="7">
    <source>
        <dbReference type="Proteomes" id="UP001203284"/>
    </source>
</evidence>
<evidence type="ECO:0000256" key="4">
    <source>
        <dbReference type="HAMAP-Rule" id="MF_00298"/>
    </source>
</evidence>
<dbReference type="InterPro" id="IPR022927">
    <property type="entry name" value="RppH"/>
</dbReference>
<evidence type="ECO:0000256" key="2">
    <source>
        <dbReference type="ARBA" id="ARBA00001946"/>
    </source>
</evidence>
<proteinExistence type="inferred from homology"/>
<protein>
    <recommendedName>
        <fullName evidence="4">RNA pyrophosphohydrolase</fullName>
        <ecNumber evidence="4">3.6.1.-</ecNumber>
    </recommendedName>
    <alternativeName>
        <fullName evidence="4">(Di)nucleoside polyphosphate hydrolase</fullName>
    </alternativeName>
</protein>
<name>A0ABT0DD27_9HYPH</name>
<dbReference type="GO" id="GO:0016787">
    <property type="term" value="F:hydrolase activity"/>
    <property type="evidence" value="ECO:0007669"/>
    <property type="project" value="UniProtKB-KW"/>
</dbReference>
<dbReference type="EC" id="3.6.1.-" evidence="4"/>
<accession>A0ABT0DD27</accession>
<organism evidence="6 7">
    <name type="scientific">Ancylobacter crimeensis</name>
    <dbReference type="NCBI Taxonomy" id="2579147"/>
    <lineage>
        <taxon>Bacteria</taxon>
        <taxon>Pseudomonadati</taxon>
        <taxon>Pseudomonadota</taxon>
        <taxon>Alphaproteobacteria</taxon>
        <taxon>Hyphomicrobiales</taxon>
        <taxon>Xanthobacteraceae</taxon>
        <taxon>Ancylobacter</taxon>
    </lineage>
</organism>
<dbReference type="NCBIfam" id="NF001938">
    <property type="entry name" value="PRK00714.1-5"/>
    <property type="match status" value="1"/>
</dbReference>
<dbReference type="EMBL" id="JALKCH010000008">
    <property type="protein sequence ID" value="MCK0197864.1"/>
    <property type="molecule type" value="Genomic_DNA"/>
</dbReference>
<evidence type="ECO:0000256" key="3">
    <source>
        <dbReference type="ARBA" id="ARBA00022801"/>
    </source>
</evidence>
<comment type="cofactor">
    <cofactor evidence="4">
        <name>a divalent metal cation</name>
        <dbReference type="ChEBI" id="CHEBI:60240"/>
    </cofactor>
</comment>
<dbReference type="PANTHER" id="PTHR11839:SF22">
    <property type="entry name" value="NUDIX HYDROLASE 26, CHLOROPLASTIC"/>
    <property type="match status" value="1"/>
</dbReference>
<feature type="short sequence motif" description="Nudix box" evidence="4">
    <location>
        <begin position="48"/>
        <end position="69"/>
    </location>
</feature>
<dbReference type="CDD" id="cd03671">
    <property type="entry name" value="NUDIX_Ap4A_hydrolase_plant_like"/>
    <property type="match status" value="1"/>
</dbReference>
<evidence type="ECO:0000259" key="5">
    <source>
        <dbReference type="PROSITE" id="PS51462"/>
    </source>
</evidence>
<evidence type="ECO:0000313" key="6">
    <source>
        <dbReference type="EMBL" id="MCK0197864.1"/>
    </source>
</evidence>
<dbReference type="InterPro" id="IPR000086">
    <property type="entry name" value="NUDIX_hydrolase_dom"/>
</dbReference>
<sequence>MSTPFESLPYRPCVGVVLVNRQGLVFIGRRTGGPEHVDAHHSWQMPQGGIDDGEDPAEAALRELYEETNVRSVRPLAETSDWLAYDLPEPVAREAWKGRYRGQKQKWFAFTFTGDDAEIDVLKPGGGSFKPEFTEWRWEPIENTPGLIIPFKRPIYDAVVRAFAPRLVPFRSAAGPTA</sequence>
<comment type="function">
    <text evidence="4">Accelerates the degradation of transcripts by removing pyrophosphate from the 5'-end of triphosphorylated RNA, leading to a more labile monophosphorylated state that can stimulate subsequent ribonuclease cleavage.</text>
</comment>
<comment type="similarity">
    <text evidence="4">Belongs to the Nudix hydrolase family. RppH subfamily.</text>
</comment>
<gene>
    <name evidence="4" type="primary">rppH</name>
    <name evidence="4" type="synonym">nudH</name>
    <name evidence="6" type="ORF">MWN34_13195</name>
</gene>
<keyword evidence="7" id="KW-1185">Reference proteome</keyword>
<dbReference type="Gene3D" id="3.90.79.10">
    <property type="entry name" value="Nucleoside Triphosphate Pyrophosphohydrolase"/>
    <property type="match status" value="1"/>
</dbReference>
<dbReference type="RefSeq" id="WP_247029765.1">
    <property type="nucleotide sequence ID" value="NZ_JALKCH010000008.1"/>
</dbReference>
<dbReference type="InterPro" id="IPR015797">
    <property type="entry name" value="NUDIX_hydrolase-like_dom_sf"/>
</dbReference>
<dbReference type="PRINTS" id="PR00502">
    <property type="entry name" value="NUDIXFAMILY"/>
</dbReference>
<feature type="domain" description="Nudix hydrolase" evidence="5">
    <location>
        <begin position="9"/>
        <end position="161"/>
    </location>
</feature>